<dbReference type="Proteomes" id="UP000262172">
    <property type="component" value="Unassembled WGS sequence"/>
</dbReference>
<evidence type="ECO:0000313" key="5">
    <source>
        <dbReference type="Proteomes" id="UP000262172"/>
    </source>
</evidence>
<dbReference type="InterPro" id="IPR029026">
    <property type="entry name" value="tRNA_m1G_MTases_N"/>
</dbReference>
<sequence>MHLVAIDDPDDPRLDDYRSLTDVALRRAQETERGLYMAESPKVIERALAAGHRPRSVLVQQKWVEQVRGVVPEGTTVYVVPDAVSEALTGFAVHRGALAAMHRPELPTVTDLVGGLPVRSRVAVLEGLTDHANVGALFRSAAALGVGAVLVSPSCADPLYRRSVRVSMGTVFQVPWTRIENWGAGIGDLKDAGFVIAGMTLGAGAVPLDDLVAENPARLALAFGNEGDGLTTATDAMLDRRVIIPMTRGVDSLNVAAASAVAFYATR</sequence>
<dbReference type="SUPFAM" id="SSF75217">
    <property type="entry name" value="alpha/beta knot"/>
    <property type="match status" value="1"/>
</dbReference>
<evidence type="ECO:0000313" key="4">
    <source>
        <dbReference type="EMBL" id="REJ05411.1"/>
    </source>
</evidence>
<dbReference type="OrthoDB" id="3190829at2"/>
<evidence type="ECO:0000256" key="1">
    <source>
        <dbReference type="ARBA" id="ARBA00022603"/>
    </source>
</evidence>
<dbReference type="EMBL" id="QUAB01000041">
    <property type="protein sequence ID" value="REJ05411.1"/>
    <property type="molecule type" value="Genomic_DNA"/>
</dbReference>
<dbReference type="Pfam" id="PF00588">
    <property type="entry name" value="SpoU_methylase"/>
    <property type="match status" value="1"/>
</dbReference>
<dbReference type="PANTHER" id="PTHR43191">
    <property type="entry name" value="RRNA METHYLTRANSFERASE 3"/>
    <property type="match status" value="1"/>
</dbReference>
<accession>A0A371NT22</accession>
<dbReference type="InterPro" id="IPR029028">
    <property type="entry name" value="Alpha/beta_knot_MTases"/>
</dbReference>
<organism evidence="4 5">
    <name type="scientific">Microbacterium bovistercoris</name>
    <dbReference type="NCBI Taxonomy" id="2293570"/>
    <lineage>
        <taxon>Bacteria</taxon>
        <taxon>Bacillati</taxon>
        <taxon>Actinomycetota</taxon>
        <taxon>Actinomycetes</taxon>
        <taxon>Micrococcales</taxon>
        <taxon>Microbacteriaceae</taxon>
        <taxon>Microbacterium</taxon>
    </lineage>
</organism>
<dbReference type="Gene3D" id="3.40.1280.10">
    <property type="match status" value="1"/>
</dbReference>
<dbReference type="InterPro" id="IPR051259">
    <property type="entry name" value="rRNA_Methyltransferase"/>
</dbReference>
<evidence type="ECO:0000256" key="2">
    <source>
        <dbReference type="ARBA" id="ARBA00022679"/>
    </source>
</evidence>
<dbReference type="Gene3D" id="3.30.1330.30">
    <property type="match status" value="1"/>
</dbReference>
<dbReference type="GO" id="GO:0006396">
    <property type="term" value="P:RNA processing"/>
    <property type="evidence" value="ECO:0007669"/>
    <property type="project" value="InterPro"/>
</dbReference>
<dbReference type="InterPro" id="IPR029064">
    <property type="entry name" value="Ribosomal_eL30-like_sf"/>
</dbReference>
<dbReference type="GO" id="GO:0032259">
    <property type="term" value="P:methylation"/>
    <property type="evidence" value="ECO:0007669"/>
    <property type="project" value="UniProtKB-KW"/>
</dbReference>
<dbReference type="CDD" id="cd18095">
    <property type="entry name" value="SpoU-like_rRNA-MTase"/>
    <property type="match status" value="1"/>
</dbReference>
<feature type="domain" description="tRNA/rRNA methyltransferase SpoU type" evidence="3">
    <location>
        <begin position="122"/>
        <end position="264"/>
    </location>
</feature>
<evidence type="ECO:0000259" key="3">
    <source>
        <dbReference type="Pfam" id="PF00588"/>
    </source>
</evidence>
<dbReference type="GO" id="GO:0008173">
    <property type="term" value="F:RNA methyltransferase activity"/>
    <property type="evidence" value="ECO:0007669"/>
    <property type="project" value="InterPro"/>
</dbReference>
<comment type="caution">
    <text evidence="4">The sequence shown here is derived from an EMBL/GenBank/DDBJ whole genome shotgun (WGS) entry which is preliminary data.</text>
</comment>
<dbReference type="SUPFAM" id="SSF55315">
    <property type="entry name" value="L30e-like"/>
    <property type="match status" value="1"/>
</dbReference>
<proteinExistence type="predicted"/>
<protein>
    <submittedName>
        <fullName evidence="4">RNA methyltransferase</fullName>
    </submittedName>
</protein>
<keyword evidence="5" id="KW-1185">Reference proteome</keyword>
<dbReference type="RefSeq" id="WP_116242034.1">
    <property type="nucleotide sequence ID" value="NZ_QUAB01000041.1"/>
</dbReference>
<dbReference type="PANTHER" id="PTHR43191:SF12">
    <property type="entry name" value="RRNA METHYLASE"/>
    <property type="match status" value="1"/>
</dbReference>
<reference evidence="4 5" key="1">
    <citation type="submission" date="2018-08" db="EMBL/GenBank/DDBJ databases">
        <title>Isolation, diversity and antifungal activity of Actinobacteria from cow dung.</title>
        <authorList>
            <person name="Ling L."/>
        </authorList>
    </citation>
    <scope>NUCLEOTIDE SEQUENCE [LARGE SCALE GENOMIC DNA]</scope>
    <source>
        <strain evidence="4 5">NEAU-LLE</strain>
    </source>
</reference>
<dbReference type="AlphaFoldDB" id="A0A371NT22"/>
<keyword evidence="1 4" id="KW-0489">Methyltransferase</keyword>
<gene>
    <name evidence="4" type="ORF">DY023_09130</name>
</gene>
<dbReference type="GO" id="GO:0003723">
    <property type="term" value="F:RNA binding"/>
    <property type="evidence" value="ECO:0007669"/>
    <property type="project" value="InterPro"/>
</dbReference>
<keyword evidence="2 4" id="KW-0808">Transferase</keyword>
<name>A0A371NT22_9MICO</name>
<dbReference type="InterPro" id="IPR001537">
    <property type="entry name" value="SpoU_MeTrfase"/>
</dbReference>